<dbReference type="EMBL" id="MZXW01000004">
    <property type="protein sequence ID" value="RXT54317.1"/>
    <property type="molecule type" value="Genomic_DNA"/>
</dbReference>
<comment type="caution">
    <text evidence="12">The sequence shown here is derived from an EMBL/GenBank/DDBJ whole genome shotgun (WGS) entry which is preliminary data.</text>
</comment>
<comment type="catalytic activity">
    <reaction evidence="1 10">
        <text>UDP-alpha-D-glucose = UDP-alpha-D-galactose</text>
        <dbReference type="Rhea" id="RHEA:22168"/>
        <dbReference type="ChEBI" id="CHEBI:58885"/>
        <dbReference type="ChEBI" id="CHEBI:66914"/>
        <dbReference type="EC" id="5.1.3.2"/>
    </reaction>
</comment>
<dbReference type="OrthoDB" id="9801785at2"/>
<evidence type="ECO:0000256" key="9">
    <source>
        <dbReference type="ARBA" id="ARBA00023277"/>
    </source>
</evidence>
<evidence type="ECO:0000256" key="1">
    <source>
        <dbReference type="ARBA" id="ARBA00000083"/>
    </source>
</evidence>
<keyword evidence="13" id="KW-1185">Reference proteome</keyword>
<proteinExistence type="inferred from homology"/>
<dbReference type="EC" id="5.1.3.2" evidence="5 10"/>
<evidence type="ECO:0000313" key="13">
    <source>
        <dbReference type="Proteomes" id="UP000290819"/>
    </source>
</evidence>
<sequence length="322" mass="35328">MKILVTGGAGYIGSHTCKVLARHGFEPVVYDNLSRGNRWAARFGMFELGDIGDAARVRSVLEKYRPSALIHFAAYAYVGESVASPLLYYRNNIGETASLLQTLIDSEPTPVVFSSSCATYGVPSQLPISEDHPQQPINPYGYSKLVVERMLRDIDVAHGLRSVSLRYFNAAGADPEAEIGEAHEPETHLIPLVLAAARDATAIKVFGNDYDTADGTCIRDYVHVLDIADAHVRALKYLIDGGTTCAVNLANERGYSVLEVVATAERVTGKSIRIELMPRRPGDPAVLIGALEKARTLLGWKPERSGLEVQIRDAWKWMMRES</sequence>
<dbReference type="Proteomes" id="UP000290819">
    <property type="component" value="Unassembled WGS sequence"/>
</dbReference>
<gene>
    <name evidence="12" type="ORF">B5V03_00895</name>
</gene>
<dbReference type="PANTHER" id="PTHR43725">
    <property type="entry name" value="UDP-GLUCOSE 4-EPIMERASE"/>
    <property type="match status" value="1"/>
</dbReference>
<dbReference type="GO" id="GO:0033499">
    <property type="term" value="P:galactose catabolic process via UDP-galactose, Leloir pathway"/>
    <property type="evidence" value="ECO:0007669"/>
    <property type="project" value="TreeGrafter"/>
</dbReference>
<dbReference type="PANTHER" id="PTHR43725:SF53">
    <property type="entry name" value="UDP-ARABINOSE 4-EPIMERASE 1"/>
    <property type="match status" value="1"/>
</dbReference>
<evidence type="ECO:0000256" key="8">
    <source>
        <dbReference type="ARBA" id="ARBA00023235"/>
    </source>
</evidence>
<dbReference type="Pfam" id="PF01370">
    <property type="entry name" value="Epimerase"/>
    <property type="match status" value="1"/>
</dbReference>
<evidence type="ECO:0000256" key="5">
    <source>
        <dbReference type="ARBA" id="ARBA00013189"/>
    </source>
</evidence>
<dbReference type="Gene3D" id="3.40.50.720">
    <property type="entry name" value="NAD(P)-binding Rossmann-like Domain"/>
    <property type="match status" value="1"/>
</dbReference>
<evidence type="ECO:0000256" key="7">
    <source>
        <dbReference type="ARBA" id="ARBA00023027"/>
    </source>
</evidence>
<dbReference type="AlphaFoldDB" id="A0A4Q1VV55"/>
<name>A0A4Q1VV55_9BRAD</name>
<dbReference type="InterPro" id="IPR036291">
    <property type="entry name" value="NAD(P)-bd_dom_sf"/>
</dbReference>
<keyword evidence="8 10" id="KW-0413">Isomerase</keyword>
<evidence type="ECO:0000256" key="6">
    <source>
        <dbReference type="ARBA" id="ARBA00018569"/>
    </source>
</evidence>
<organism evidence="12 13">
    <name type="scientific">Bradyrhizobium betae</name>
    <dbReference type="NCBI Taxonomy" id="244734"/>
    <lineage>
        <taxon>Bacteria</taxon>
        <taxon>Pseudomonadati</taxon>
        <taxon>Pseudomonadota</taxon>
        <taxon>Alphaproteobacteria</taxon>
        <taxon>Hyphomicrobiales</taxon>
        <taxon>Nitrobacteraceae</taxon>
        <taxon>Bradyrhizobium</taxon>
    </lineage>
</organism>
<keyword evidence="9 10" id="KW-0119">Carbohydrate metabolism</keyword>
<dbReference type="GO" id="GO:0003978">
    <property type="term" value="F:UDP-glucose 4-epimerase activity"/>
    <property type="evidence" value="ECO:0007669"/>
    <property type="project" value="UniProtKB-UniRule"/>
</dbReference>
<evidence type="ECO:0000256" key="3">
    <source>
        <dbReference type="ARBA" id="ARBA00004947"/>
    </source>
</evidence>
<accession>A0A4Q1VV55</accession>
<keyword evidence="7 10" id="KW-0520">NAD</keyword>
<dbReference type="CDD" id="cd05247">
    <property type="entry name" value="UDP_G4E_1_SDR_e"/>
    <property type="match status" value="1"/>
</dbReference>
<dbReference type="SUPFAM" id="SSF51735">
    <property type="entry name" value="NAD(P)-binding Rossmann-fold domains"/>
    <property type="match status" value="1"/>
</dbReference>
<comment type="pathway">
    <text evidence="3 10">Carbohydrate metabolism; galactose metabolism.</text>
</comment>
<dbReference type="InterPro" id="IPR001509">
    <property type="entry name" value="Epimerase_deHydtase"/>
</dbReference>
<dbReference type="Gene3D" id="3.90.25.10">
    <property type="entry name" value="UDP-galactose 4-epimerase, domain 1"/>
    <property type="match status" value="1"/>
</dbReference>
<feature type="domain" description="NAD-dependent epimerase/dehydratase" evidence="11">
    <location>
        <begin position="3"/>
        <end position="241"/>
    </location>
</feature>
<protein>
    <recommendedName>
        <fullName evidence="6 10">UDP-glucose 4-epimerase</fullName>
        <ecNumber evidence="5 10">5.1.3.2</ecNumber>
    </recommendedName>
</protein>
<evidence type="ECO:0000259" key="11">
    <source>
        <dbReference type="Pfam" id="PF01370"/>
    </source>
</evidence>
<comment type="subunit">
    <text evidence="10">Homodimer.</text>
</comment>
<dbReference type="UniPathway" id="UPA00214"/>
<evidence type="ECO:0000256" key="2">
    <source>
        <dbReference type="ARBA" id="ARBA00001911"/>
    </source>
</evidence>
<evidence type="ECO:0000313" key="12">
    <source>
        <dbReference type="EMBL" id="RXT54317.1"/>
    </source>
</evidence>
<dbReference type="InterPro" id="IPR005886">
    <property type="entry name" value="UDP_G4E"/>
</dbReference>
<comment type="cofactor">
    <cofactor evidence="2 10">
        <name>NAD(+)</name>
        <dbReference type="ChEBI" id="CHEBI:57540"/>
    </cofactor>
</comment>
<comment type="similarity">
    <text evidence="4 10">Belongs to the NAD(P)-dependent epimerase/dehydratase family.</text>
</comment>
<reference evidence="12 13" key="1">
    <citation type="submission" date="2017-03" db="EMBL/GenBank/DDBJ databases">
        <authorList>
            <person name="Safronova V.I."/>
            <person name="Sazanova A.L."/>
            <person name="Chirak E.R."/>
        </authorList>
    </citation>
    <scope>NUCLEOTIDE SEQUENCE [LARGE SCALE GENOMIC DNA]</scope>
    <source>
        <strain evidence="12 13">Opo-243</strain>
    </source>
</reference>
<dbReference type="NCBIfam" id="TIGR01179">
    <property type="entry name" value="galE"/>
    <property type="match status" value="1"/>
</dbReference>
<evidence type="ECO:0000256" key="4">
    <source>
        <dbReference type="ARBA" id="ARBA00007637"/>
    </source>
</evidence>
<evidence type="ECO:0000256" key="10">
    <source>
        <dbReference type="RuleBase" id="RU366046"/>
    </source>
</evidence>